<evidence type="ECO:0000256" key="4">
    <source>
        <dbReference type="ARBA" id="ARBA00022771"/>
    </source>
</evidence>
<sequence length="350" mass="38880">MSASVESIHKLENGVEMQEEGSFVNEAIEVANDKPAEDSTSKQSISPISRPKTRSQTGKIPKRKTRDESLPAGKNRTLPTPRKRARTASKGAESSISLEVLEERVLSPTPSTQETPEASSSHGTPQVESPASITFLDTSSNVGSQPDRHVPRSRAKLPTPVPNLTKKSRGRRVPTKEAGTDKPQEETRLYVCTVEGCGKCFNRGEHLKRHIRSIHTYEKPFQCTHLLCDKHFNRHDNLLQHLKVHKEIVPPQRAAYSTDATTPSPQQLPSQAPSPPYSPVSTVTYRSQFVSKQVSYNNTVPYNPYPPSMPYAMAEPISFASNMAISSLRTELPLPPTATRSHEMQYYSTR</sequence>
<keyword evidence="5" id="KW-0862">Zinc</keyword>
<dbReference type="Pfam" id="PF00096">
    <property type="entry name" value="zf-C2H2"/>
    <property type="match status" value="2"/>
</dbReference>
<evidence type="ECO:0000256" key="10">
    <source>
        <dbReference type="SAM" id="MobiDB-lite"/>
    </source>
</evidence>
<feature type="compositionally biased region" description="Polar residues" evidence="10">
    <location>
        <begin position="108"/>
        <end position="144"/>
    </location>
</feature>
<keyword evidence="4 9" id="KW-0863">Zinc-finger</keyword>
<evidence type="ECO:0000256" key="5">
    <source>
        <dbReference type="ARBA" id="ARBA00022833"/>
    </source>
</evidence>
<dbReference type="FunFam" id="3.30.160.60:FF:000125">
    <property type="entry name" value="Putative zinc finger protein 143"/>
    <property type="match status" value="1"/>
</dbReference>
<dbReference type="GO" id="GO:0000978">
    <property type="term" value="F:RNA polymerase II cis-regulatory region sequence-specific DNA binding"/>
    <property type="evidence" value="ECO:0007669"/>
    <property type="project" value="UniProtKB-ARBA"/>
</dbReference>
<dbReference type="GO" id="GO:0000981">
    <property type="term" value="F:DNA-binding transcription factor activity, RNA polymerase II-specific"/>
    <property type="evidence" value="ECO:0007669"/>
    <property type="project" value="UniProtKB-ARBA"/>
</dbReference>
<dbReference type="InterPro" id="IPR013087">
    <property type="entry name" value="Znf_C2H2_type"/>
</dbReference>
<evidence type="ECO:0000259" key="11">
    <source>
        <dbReference type="PROSITE" id="PS50157"/>
    </source>
</evidence>
<keyword evidence="2" id="KW-0479">Metal-binding</keyword>
<reference evidence="12 13" key="1">
    <citation type="journal article" date="2019" name="Nat. Ecol. Evol.">
        <title>Megaphylogeny resolves global patterns of mushroom evolution.</title>
        <authorList>
            <person name="Varga T."/>
            <person name="Krizsan K."/>
            <person name="Foldi C."/>
            <person name="Dima B."/>
            <person name="Sanchez-Garcia M."/>
            <person name="Sanchez-Ramirez S."/>
            <person name="Szollosi G.J."/>
            <person name="Szarkandi J.G."/>
            <person name="Papp V."/>
            <person name="Albert L."/>
            <person name="Andreopoulos W."/>
            <person name="Angelini C."/>
            <person name="Antonin V."/>
            <person name="Barry K.W."/>
            <person name="Bougher N.L."/>
            <person name="Buchanan P."/>
            <person name="Buyck B."/>
            <person name="Bense V."/>
            <person name="Catcheside P."/>
            <person name="Chovatia M."/>
            <person name="Cooper J."/>
            <person name="Damon W."/>
            <person name="Desjardin D."/>
            <person name="Finy P."/>
            <person name="Geml J."/>
            <person name="Haridas S."/>
            <person name="Hughes K."/>
            <person name="Justo A."/>
            <person name="Karasinski D."/>
            <person name="Kautmanova I."/>
            <person name="Kiss B."/>
            <person name="Kocsube S."/>
            <person name="Kotiranta H."/>
            <person name="LaButti K.M."/>
            <person name="Lechner B.E."/>
            <person name="Liimatainen K."/>
            <person name="Lipzen A."/>
            <person name="Lukacs Z."/>
            <person name="Mihaltcheva S."/>
            <person name="Morgado L.N."/>
            <person name="Niskanen T."/>
            <person name="Noordeloos M.E."/>
            <person name="Ohm R.A."/>
            <person name="Ortiz-Santana B."/>
            <person name="Ovrebo C."/>
            <person name="Racz N."/>
            <person name="Riley R."/>
            <person name="Savchenko A."/>
            <person name="Shiryaev A."/>
            <person name="Soop K."/>
            <person name="Spirin V."/>
            <person name="Szebenyi C."/>
            <person name="Tomsovsky M."/>
            <person name="Tulloss R.E."/>
            <person name="Uehling J."/>
            <person name="Grigoriev I.V."/>
            <person name="Vagvolgyi C."/>
            <person name="Papp T."/>
            <person name="Martin F.M."/>
            <person name="Miettinen O."/>
            <person name="Hibbett D.S."/>
            <person name="Nagy L.G."/>
        </authorList>
    </citation>
    <scope>NUCLEOTIDE SEQUENCE [LARGE SCALE GENOMIC DNA]</scope>
    <source>
        <strain evidence="12 13">CBS 166.37</strain>
    </source>
</reference>
<feature type="domain" description="C2H2-type" evidence="11">
    <location>
        <begin position="190"/>
        <end position="220"/>
    </location>
</feature>
<dbReference type="SUPFAM" id="SSF57667">
    <property type="entry name" value="beta-beta-alpha zinc fingers"/>
    <property type="match status" value="1"/>
</dbReference>
<evidence type="ECO:0000313" key="12">
    <source>
        <dbReference type="EMBL" id="TFK42156.1"/>
    </source>
</evidence>
<dbReference type="GO" id="GO:0005634">
    <property type="term" value="C:nucleus"/>
    <property type="evidence" value="ECO:0007669"/>
    <property type="project" value="UniProtKB-SubCell"/>
</dbReference>
<dbReference type="PROSITE" id="PS00028">
    <property type="entry name" value="ZINC_FINGER_C2H2_1"/>
    <property type="match status" value="2"/>
</dbReference>
<evidence type="ECO:0000256" key="3">
    <source>
        <dbReference type="ARBA" id="ARBA00022737"/>
    </source>
</evidence>
<keyword evidence="8" id="KW-0539">Nucleus</keyword>
<keyword evidence="13" id="KW-1185">Reference proteome</keyword>
<evidence type="ECO:0000256" key="6">
    <source>
        <dbReference type="ARBA" id="ARBA00023015"/>
    </source>
</evidence>
<dbReference type="PANTHER" id="PTHR46179:SF13">
    <property type="entry name" value="C2H2-TYPE DOMAIN-CONTAINING PROTEIN"/>
    <property type="match status" value="1"/>
</dbReference>
<evidence type="ECO:0000313" key="13">
    <source>
        <dbReference type="Proteomes" id="UP000308652"/>
    </source>
</evidence>
<evidence type="ECO:0000256" key="2">
    <source>
        <dbReference type="ARBA" id="ARBA00022723"/>
    </source>
</evidence>
<protein>
    <recommendedName>
        <fullName evidence="11">C2H2-type domain-containing protein</fullName>
    </recommendedName>
</protein>
<evidence type="ECO:0000256" key="1">
    <source>
        <dbReference type="ARBA" id="ARBA00004123"/>
    </source>
</evidence>
<keyword evidence="3" id="KW-0677">Repeat</keyword>
<gene>
    <name evidence="12" type="ORF">BDQ12DRAFT_677722</name>
</gene>
<feature type="compositionally biased region" description="Basic and acidic residues" evidence="10">
    <location>
        <begin position="31"/>
        <end position="40"/>
    </location>
</feature>
<dbReference type="SMART" id="SM00355">
    <property type="entry name" value="ZnF_C2H2"/>
    <property type="match status" value="2"/>
</dbReference>
<proteinExistence type="predicted"/>
<feature type="region of interest" description="Disordered" evidence="10">
    <location>
        <begin position="255"/>
        <end position="277"/>
    </location>
</feature>
<organism evidence="12 13">
    <name type="scientific">Crucibulum laeve</name>
    <dbReference type="NCBI Taxonomy" id="68775"/>
    <lineage>
        <taxon>Eukaryota</taxon>
        <taxon>Fungi</taxon>
        <taxon>Dikarya</taxon>
        <taxon>Basidiomycota</taxon>
        <taxon>Agaricomycotina</taxon>
        <taxon>Agaricomycetes</taxon>
        <taxon>Agaricomycetidae</taxon>
        <taxon>Agaricales</taxon>
        <taxon>Agaricineae</taxon>
        <taxon>Nidulariaceae</taxon>
        <taxon>Crucibulum</taxon>
    </lineage>
</organism>
<dbReference type="PROSITE" id="PS50157">
    <property type="entry name" value="ZINC_FINGER_C2H2_2"/>
    <property type="match status" value="2"/>
</dbReference>
<dbReference type="STRING" id="68775.A0A5C3MCL2"/>
<evidence type="ECO:0000256" key="7">
    <source>
        <dbReference type="ARBA" id="ARBA00023163"/>
    </source>
</evidence>
<dbReference type="InterPro" id="IPR036236">
    <property type="entry name" value="Znf_C2H2_sf"/>
</dbReference>
<dbReference type="OrthoDB" id="6365676at2759"/>
<dbReference type="Proteomes" id="UP000308652">
    <property type="component" value="Unassembled WGS sequence"/>
</dbReference>
<keyword evidence="7" id="KW-0804">Transcription</keyword>
<comment type="subcellular location">
    <subcellularLocation>
        <location evidence="1">Nucleus</location>
    </subcellularLocation>
</comment>
<evidence type="ECO:0000256" key="8">
    <source>
        <dbReference type="ARBA" id="ARBA00023242"/>
    </source>
</evidence>
<keyword evidence="6" id="KW-0805">Transcription regulation</keyword>
<feature type="domain" description="C2H2-type" evidence="11">
    <location>
        <begin position="221"/>
        <end position="250"/>
    </location>
</feature>
<feature type="region of interest" description="Disordered" evidence="10">
    <location>
        <begin position="1"/>
        <end position="182"/>
    </location>
</feature>
<dbReference type="PANTHER" id="PTHR46179">
    <property type="entry name" value="ZINC FINGER PROTEIN"/>
    <property type="match status" value="1"/>
</dbReference>
<dbReference type="InterPro" id="IPR051061">
    <property type="entry name" value="Zinc_finger_trans_reg"/>
</dbReference>
<dbReference type="AlphaFoldDB" id="A0A5C3MCL2"/>
<evidence type="ECO:0000256" key="9">
    <source>
        <dbReference type="PROSITE-ProRule" id="PRU00042"/>
    </source>
</evidence>
<dbReference type="GO" id="GO:0008270">
    <property type="term" value="F:zinc ion binding"/>
    <property type="evidence" value="ECO:0007669"/>
    <property type="project" value="UniProtKB-KW"/>
</dbReference>
<accession>A0A5C3MCL2</accession>
<dbReference type="Gene3D" id="3.30.160.60">
    <property type="entry name" value="Classic Zinc Finger"/>
    <property type="match status" value="2"/>
</dbReference>
<name>A0A5C3MCL2_9AGAR</name>
<dbReference type="EMBL" id="ML213593">
    <property type="protein sequence ID" value="TFK42156.1"/>
    <property type="molecule type" value="Genomic_DNA"/>
</dbReference>